<dbReference type="Proteomes" id="UP000027195">
    <property type="component" value="Unassembled WGS sequence"/>
</dbReference>
<sequence length="106" mass="11612">MGLIAPLTKRERLLSTGSLRHPFPSWTRGKRCHMIMAPSSPAQHDMMTSLAATMPRICSLFPLLSLVITSSVCASAYLLGRPADLHGVKGVYYVNHSQSFTKKGII</sequence>
<dbReference type="EMBL" id="KL198048">
    <property type="protein sequence ID" value="KDQ12746.1"/>
    <property type="molecule type" value="Genomic_DNA"/>
</dbReference>
<gene>
    <name evidence="2" type="ORF">BOTBODRAFT_409659</name>
</gene>
<feature type="transmembrane region" description="Helical" evidence="1">
    <location>
        <begin position="57"/>
        <end position="79"/>
    </location>
</feature>
<accession>A0A067MMD8</accession>
<keyword evidence="1" id="KW-1133">Transmembrane helix</keyword>
<organism evidence="2 3">
    <name type="scientific">Botryobasidium botryosum (strain FD-172 SS1)</name>
    <dbReference type="NCBI Taxonomy" id="930990"/>
    <lineage>
        <taxon>Eukaryota</taxon>
        <taxon>Fungi</taxon>
        <taxon>Dikarya</taxon>
        <taxon>Basidiomycota</taxon>
        <taxon>Agaricomycotina</taxon>
        <taxon>Agaricomycetes</taxon>
        <taxon>Cantharellales</taxon>
        <taxon>Botryobasidiaceae</taxon>
        <taxon>Botryobasidium</taxon>
    </lineage>
</organism>
<proteinExistence type="predicted"/>
<evidence type="ECO:0000256" key="1">
    <source>
        <dbReference type="SAM" id="Phobius"/>
    </source>
</evidence>
<name>A0A067MMD8_BOTB1</name>
<dbReference type="HOGENOM" id="CLU_2222821_0_0_1"/>
<keyword evidence="3" id="KW-1185">Reference proteome</keyword>
<dbReference type="AlphaFoldDB" id="A0A067MMD8"/>
<keyword evidence="1" id="KW-0812">Transmembrane</keyword>
<evidence type="ECO:0000313" key="3">
    <source>
        <dbReference type="Proteomes" id="UP000027195"/>
    </source>
</evidence>
<reference evidence="3" key="1">
    <citation type="journal article" date="2014" name="Proc. Natl. Acad. Sci. U.S.A.">
        <title>Extensive sampling of basidiomycete genomes demonstrates inadequacy of the white-rot/brown-rot paradigm for wood decay fungi.</title>
        <authorList>
            <person name="Riley R."/>
            <person name="Salamov A.A."/>
            <person name="Brown D.W."/>
            <person name="Nagy L.G."/>
            <person name="Floudas D."/>
            <person name="Held B.W."/>
            <person name="Levasseur A."/>
            <person name="Lombard V."/>
            <person name="Morin E."/>
            <person name="Otillar R."/>
            <person name="Lindquist E.A."/>
            <person name="Sun H."/>
            <person name="LaButti K.M."/>
            <person name="Schmutz J."/>
            <person name="Jabbour D."/>
            <person name="Luo H."/>
            <person name="Baker S.E."/>
            <person name="Pisabarro A.G."/>
            <person name="Walton J.D."/>
            <person name="Blanchette R.A."/>
            <person name="Henrissat B."/>
            <person name="Martin F."/>
            <person name="Cullen D."/>
            <person name="Hibbett D.S."/>
            <person name="Grigoriev I.V."/>
        </authorList>
    </citation>
    <scope>NUCLEOTIDE SEQUENCE [LARGE SCALE GENOMIC DNA]</scope>
    <source>
        <strain evidence="3">FD-172 SS1</strain>
    </source>
</reference>
<keyword evidence="1" id="KW-0472">Membrane</keyword>
<evidence type="ECO:0000313" key="2">
    <source>
        <dbReference type="EMBL" id="KDQ12746.1"/>
    </source>
</evidence>
<protein>
    <submittedName>
        <fullName evidence="2">Uncharacterized protein</fullName>
    </submittedName>
</protein>
<dbReference type="InParanoid" id="A0A067MMD8"/>